<dbReference type="Gene3D" id="3.20.20.100">
    <property type="entry name" value="NADP-dependent oxidoreductase domain"/>
    <property type="match status" value="1"/>
</dbReference>
<dbReference type="GO" id="GO:0045290">
    <property type="term" value="F:D-arabinose 1-dehydrogenase [NAD(P)+] activity"/>
    <property type="evidence" value="ECO:0007669"/>
    <property type="project" value="TreeGrafter"/>
</dbReference>
<dbReference type="PANTHER" id="PTHR42686:SF1">
    <property type="entry name" value="GH17980P-RELATED"/>
    <property type="match status" value="1"/>
</dbReference>
<accession>A0A9W8AMC7</accession>
<dbReference type="GO" id="GO:0005829">
    <property type="term" value="C:cytosol"/>
    <property type="evidence" value="ECO:0007669"/>
    <property type="project" value="TreeGrafter"/>
</dbReference>
<evidence type="ECO:0000313" key="2">
    <source>
        <dbReference type="EMBL" id="KAJ1930677.1"/>
    </source>
</evidence>
<dbReference type="Pfam" id="PF00248">
    <property type="entry name" value="Aldo_ket_red"/>
    <property type="match status" value="1"/>
</dbReference>
<sequence>MTVTDQVLILPKLGFGAGAFSGRYNEIDEKAAAEAVKESFDLGINYYDTSPYYNSSETILGNALHALRDEMPRERYVLSTKVGRYGATPADCDYSRDRVMASVTESLRRLHTDYLDVVLCHDVEFVSLAEVTDQALPALYDLKSQGIVRQVGISGYPLPTLLRIAEIQHDCGTPLDVVFSYCHFNLHNRQFQDYAPRFRAFGVKYLINASPLSMGLLRASRDPPDWHPANDALRAAAREAVALCRKRGLDIAELATRFSLDGNADGMFDTTVLGISNAHEIRQAVEWLNAGPVTDPVATETLQDLLEIFRPFEAYTWPSP</sequence>
<dbReference type="InterPro" id="IPR023210">
    <property type="entry name" value="NADP_OxRdtase_dom"/>
</dbReference>
<name>A0A9W8AMC7_9FUNG</name>
<organism evidence="2 3">
    <name type="scientific">Tieghemiomyces parasiticus</name>
    <dbReference type="NCBI Taxonomy" id="78921"/>
    <lineage>
        <taxon>Eukaryota</taxon>
        <taxon>Fungi</taxon>
        <taxon>Fungi incertae sedis</taxon>
        <taxon>Zoopagomycota</taxon>
        <taxon>Kickxellomycotina</taxon>
        <taxon>Dimargaritomycetes</taxon>
        <taxon>Dimargaritales</taxon>
        <taxon>Dimargaritaceae</taxon>
        <taxon>Tieghemiomyces</taxon>
    </lineage>
</organism>
<evidence type="ECO:0000313" key="3">
    <source>
        <dbReference type="Proteomes" id="UP001150569"/>
    </source>
</evidence>
<dbReference type="GO" id="GO:0070485">
    <property type="term" value="P:dehydro-D-arabinono-1,4-lactone biosynthetic process"/>
    <property type="evidence" value="ECO:0007669"/>
    <property type="project" value="TreeGrafter"/>
</dbReference>
<dbReference type="PRINTS" id="PR00069">
    <property type="entry name" value="ALDKETRDTASE"/>
</dbReference>
<dbReference type="SUPFAM" id="SSF51430">
    <property type="entry name" value="NAD(P)-linked oxidoreductase"/>
    <property type="match status" value="1"/>
</dbReference>
<evidence type="ECO:0000259" key="1">
    <source>
        <dbReference type="Pfam" id="PF00248"/>
    </source>
</evidence>
<gene>
    <name evidence="2" type="ORF">IWQ60_000074</name>
</gene>
<reference evidence="2" key="1">
    <citation type="submission" date="2022-07" db="EMBL/GenBank/DDBJ databases">
        <title>Phylogenomic reconstructions and comparative analyses of Kickxellomycotina fungi.</title>
        <authorList>
            <person name="Reynolds N.K."/>
            <person name="Stajich J.E."/>
            <person name="Barry K."/>
            <person name="Grigoriev I.V."/>
            <person name="Crous P."/>
            <person name="Smith M.E."/>
        </authorList>
    </citation>
    <scope>NUCLEOTIDE SEQUENCE</scope>
    <source>
        <strain evidence="2">RSA 861</strain>
    </source>
</reference>
<dbReference type="InterPro" id="IPR036812">
    <property type="entry name" value="NAD(P)_OxRdtase_dom_sf"/>
</dbReference>
<keyword evidence="3" id="KW-1185">Reference proteome</keyword>
<feature type="domain" description="NADP-dependent oxidoreductase" evidence="1">
    <location>
        <begin position="12"/>
        <end position="294"/>
    </location>
</feature>
<protein>
    <recommendedName>
        <fullName evidence="1">NADP-dependent oxidoreductase domain-containing protein</fullName>
    </recommendedName>
</protein>
<dbReference type="Proteomes" id="UP001150569">
    <property type="component" value="Unassembled WGS sequence"/>
</dbReference>
<dbReference type="InterPro" id="IPR020471">
    <property type="entry name" value="AKR"/>
</dbReference>
<proteinExistence type="predicted"/>
<dbReference type="EMBL" id="JANBPT010000002">
    <property type="protein sequence ID" value="KAJ1930677.1"/>
    <property type="molecule type" value="Genomic_DNA"/>
</dbReference>
<dbReference type="AlphaFoldDB" id="A0A9W8AMC7"/>
<comment type="caution">
    <text evidence="2">The sequence shown here is derived from an EMBL/GenBank/DDBJ whole genome shotgun (WGS) entry which is preliminary data.</text>
</comment>
<dbReference type="OrthoDB" id="5286008at2759"/>
<dbReference type="PANTHER" id="PTHR42686">
    <property type="entry name" value="GH17980P-RELATED"/>
    <property type="match status" value="1"/>
</dbReference>